<evidence type="ECO:0000313" key="1">
    <source>
        <dbReference type="EMBL" id="CAD7457240.1"/>
    </source>
</evidence>
<dbReference type="InterPro" id="IPR029063">
    <property type="entry name" value="SAM-dependent_MTases_sf"/>
</dbReference>
<accession>A0A7R9NUX1</accession>
<dbReference type="InterPro" id="IPR019410">
    <property type="entry name" value="Methyltransf_16"/>
</dbReference>
<dbReference type="Gene3D" id="3.40.50.150">
    <property type="entry name" value="Vaccinia Virus protein VP39"/>
    <property type="match status" value="2"/>
</dbReference>
<dbReference type="AlphaFoldDB" id="A0A7R9NUX1"/>
<name>A0A7R9NUX1_9NEOP</name>
<dbReference type="PANTHER" id="PTHR14614:SF130">
    <property type="entry name" value="PROTEIN-LYSINE N-METHYLTRANSFERASE EEF2KMT"/>
    <property type="match status" value="1"/>
</dbReference>
<protein>
    <submittedName>
        <fullName evidence="1">Uncharacterized protein</fullName>
    </submittedName>
</protein>
<dbReference type="PANTHER" id="PTHR14614">
    <property type="entry name" value="HEPATOCELLULAR CARCINOMA-ASSOCIATED ANTIGEN"/>
    <property type="match status" value="1"/>
</dbReference>
<dbReference type="SUPFAM" id="SSF53335">
    <property type="entry name" value="S-adenosyl-L-methionine-dependent methyltransferases"/>
    <property type="match status" value="1"/>
</dbReference>
<dbReference type="GO" id="GO:0032991">
    <property type="term" value="C:protein-containing complex"/>
    <property type="evidence" value="ECO:0007669"/>
    <property type="project" value="TreeGrafter"/>
</dbReference>
<reference evidence="1" key="1">
    <citation type="submission" date="2020-11" db="EMBL/GenBank/DDBJ databases">
        <authorList>
            <person name="Tran Van P."/>
        </authorList>
    </citation>
    <scope>NUCLEOTIDE SEQUENCE</scope>
</reference>
<organism evidence="1">
    <name type="scientific">Timema tahoe</name>
    <dbReference type="NCBI Taxonomy" id="61484"/>
    <lineage>
        <taxon>Eukaryota</taxon>
        <taxon>Metazoa</taxon>
        <taxon>Ecdysozoa</taxon>
        <taxon>Arthropoda</taxon>
        <taxon>Hexapoda</taxon>
        <taxon>Insecta</taxon>
        <taxon>Pterygota</taxon>
        <taxon>Neoptera</taxon>
        <taxon>Polyneoptera</taxon>
        <taxon>Phasmatodea</taxon>
        <taxon>Timematodea</taxon>
        <taxon>Timematoidea</taxon>
        <taxon>Timematidae</taxon>
        <taxon>Timema</taxon>
    </lineage>
</organism>
<gene>
    <name evidence="1" type="ORF">TTEB3V08_LOCUS5245</name>
</gene>
<proteinExistence type="predicted"/>
<dbReference type="EMBL" id="OE001623">
    <property type="protein sequence ID" value="CAD7457240.1"/>
    <property type="molecule type" value="Genomic_DNA"/>
</dbReference>
<dbReference type="Pfam" id="PF10294">
    <property type="entry name" value="Methyltransf_16"/>
    <property type="match status" value="2"/>
</dbReference>
<sequence>MLRAVESTRCVCISGPGMFTLELAADGISRIGYSHSRLDCADDEEIKLENAGVEVCDDLYSAYCSLLSRRPEEDGTHYKHYLLSNYEEDIITLKESCSLVSQGTTGLCSWQAAEALAEWCVTHRLMLAHKEILELGSGVGLTGLTVSLCCRPRSFHFSDCHPAVLQFLCHNVALNAKHPAKIKPSEAEDGQTRTSQEDCKVAESPCNRIEQMEVAQNMSKHCETNKCNRSDNELLCAANIRNLENYISERSPDKEPSSSICCPRLSNNETCVTYRYHSDRTKRDASQDNYKLKSPTWLKCYASSGEGPTGNQNLDDVVDERVKYRTNFNGTLLQVLYLPWEDIPHNIVGVKLSPDFVLAADVVYDVSIFDPLCNAFCHFIFQGKHGCTVVLACTVRNNDTLEQFLSLLDSRGLQVKEEEFETTKMFLCEADTPINIYSITAPL</sequence>